<sequence>MIMTPFPHDMTSLRWHDLPSGTREPPKASDDDGEVDSAGLRVLSPAECLHLLTRAPIGRIVFTDRALPAVQPVNYLLVGQDIVIRTATGSKLAAATRNTVVAFEIDDFDPRTRTGWSVTAVGRARAVTEFEELQRLTALPLTSWAPGDRDHFIVMHAQQLTGRQIL</sequence>
<dbReference type="InterPro" id="IPR024747">
    <property type="entry name" value="Pyridox_Oxase-rel"/>
</dbReference>
<dbReference type="Proteomes" id="UP000334990">
    <property type="component" value="Unassembled WGS sequence"/>
</dbReference>
<dbReference type="SUPFAM" id="SSF50475">
    <property type="entry name" value="FMN-binding split barrel"/>
    <property type="match status" value="1"/>
</dbReference>
<evidence type="ECO:0000313" key="2">
    <source>
        <dbReference type="EMBL" id="GES04802.1"/>
    </source>
</evidence>
<dbReference type="Gene3D" id="2.30.110.10">
    <property type="entry name" value="Electron Transport, Fmn-binding Protein, Chain A"/>
    <property type="match status" value="1"/>
</dbReference>
<dbReference type="InterPro" id="IPR012349">
    <property type="entry name" value="Split_barrel_FMN-bd"/>
</dbReference>
<gene>
    <name evidence="2" type="ORF">Acor_68700</name>
</gene>
<dbReference type="EMBL" id="BLAD01000087">
    <property type="protein sequence ID" value="GES04802.1"/>
    <property type="molecule type" value="Genomic_DNA"/>
</dbReference>
<evidence type="ECO:0000256" key="1">
    <source>
        <dbReference type="SAM" id="MobiDB-lite"/>
    </source>
</evidence>
<accession>A0A5M3W9W3</accession>
<keyword evidence="3" id="KW-1185">Reference proteome</keyword>
<reference evidence="2 3" key="1">
    <citation type="submission" date="2019-10" db="EMBL/GenBank/DDBJ databases">
        <title>Whole genome shotgun sequence of Acrocarpospora corrugata NBRC 13972.</title>
        <authorList>
            <person name="Ichikawa N."/>
            <person name="Kimura A."/>
            <person name="Kitahashi Y."/>
            <person name="Komaki H."/>
            <person name="Oguchi A."/>
        </authorList>
    </citation>
    <scope>NUCLEOTIDE SEQUENCE [LARGE SCALE GENOMIC DNA]</scope>
    <source>
        <strain evidence="2 3">NBRC 13972</strain>
    </source>
</reference>
<dbReference type="Pfam" id="PF12900">
    <property type="entry name" value="Pyridox_ox_2"/>
    <property type="match status" value="1"/>
</dbReference>
<feature type="region of interest" description="Disordered" evidence="1">
    <location>
        <begin position="13"/>
        <end position="36"/>
    </location>
</feature>
<comment type="caution">
    <text evidence="2">The sequence shown here is derived from an EMBL/GenBank/DDBJ whole genome shotgun (WGS) entry which is preliminary data.</text>
</comment>
<name>A0A5M3W9W3_9ACTN</name>
<protein>
    <submittedName>
        <fullName evidence="2">Pyridoxamine 5'-phosphate oxidase</fullName>
    </submittedName>
</protein>
<dbReference type="AlphaFoldDB" id="A0A5M3W9W3"/>
<proteinExistence type="predicted"/>
<organism evidence="2 3">
    <name type="scientific">Acrocarpospora corrugata</name>
    <dbReference type="NCBI Taxonomy" id="35763"/>
    <lineage>
        <taxon>Bacteria</taxon>
        <taxon>Bacillati</taxon>
        <taxon>Actinomycetota</taxon>
        <taxon>Actinomycetes</taxon>
        <taxon>Streptosporangiales</taxon>
        <taxon>Streptosporangiaceae</taxon>
        <taxon>Acrocarpospora</taxon>
    </lineage>
</organism>
<evidence type="ECO:0000313" key="3">
    <source>
        <dbReference type="Proteomes" id="UP000334990"/>
    </source>
</evidence>